<dbReference type="AlphaFoldDB" id="A0A2C9DAV0"/>
<name>A0A2C9DAV0_9HYPH</name>
<sequence length="156" mass="16410">MKLFAPAIAAAAVLAAPGLASAREVTFETTLANYGGDGAYVVIYVTDKSGAYVGTLWMAGGRSKYYRHLPEWLRASRGRLSEVDGITGASVGAGRTLKISVDLADTIIDGGYEVHVDTAVENMRENPGDVVVPLTSDGNGKPVGGRGYVKSFTYSF</sequence>
<reference evidence="3" key="1">
    <citation type="submission" date="2017-09" db="EMBL/GenBank/DDBJ databases">
        <title>Genome sequence of Nannocystis excedens DSM 71.</title>
        <authorList>
            <person name="Blom J."/>
        </authorList>
    </citation>
    <scope>NUCLEOTIDE SEQUENCE [LARGE SCALE GENOMIC DNA]</scope>
    <source>
        <strain evidence="3">type strain: E19</strain>
    </source>
</reference>
<dbReference type="RefSeq" id="WP_099557545.1">
    <property type="nucleotide sequence ID" value="NZ_LT960614.1"/>
</dbReference>
<dbReference type="OrthoDB" id="6057843at2"/>
<feature type="signal peptide" evidence="1">
    <location>
        <begin position="1"/>
        <end position="22"/>
    </location>
</feature>
<evidence type="ECO:0000256" key="1">
    <source>
        <dbReference type="SAM" id="SignalP"/>
    </source>
</evidence>
<keyword evidence="3" id="KW-1185">Reference proteome</keyword>
<dbReference type="Proteomes" id="UP000223606">
    <property type="component" value="Chromosome 1"/>
</dbReference>
<protein>
    <recommendedName>
        <fullName evidence="4">Tat pathway signal protein</fullName>
    </recommendedName>
</protein>
<dbReference type="InterPro" id="IPR014469">
    <property type="entry name" value="DUF2271"/>
</dbReference>
<evidence type="ECO:0000313" key="3">
    <source>
        <dbReference type="Proteomes" id="UP000223606"/>
    </source>
</evidence>
<accession>A0A2C9DAV0</accession>
<organism evidence="2 3">
    <name type="scientific">Hartmannibacter diazotrophicus</name>
    <dbReference type="NCBI Taxonomy" id="1482074"/>
    <lineage>
        <taxon>Bacteria</taxon>
        <taxon>Pseudomonadati</taxon>
        <taxon>Pseudomonadota</taxon>
        <taxon>Alphaproteobacteria</taxon>
        <taxon>Hyphomicrobiales</taxon>
        <taxon>Pleomorphomonadaceae</taxon>
        <taxon>Hartmannibacter</taxon>
    </lineage>
</organism>
<dbReference type="KEGG" id="hdi:HDIA_3717"/>
<gene>
    <name evidence="2" type="ORF">HDIA_3717</name>
</gene>
<evidence type="ECO:0000313" key="2">
    <source>
        <dbReference type="EMBL" id="SON57258.1"/>
    </source>
</evidence>
<feature type="chain" id="PRO_5012338467" description="Tat pathway signal protein" evidence="1">
    <location>
        <begin position="23"/>
        <end position="156"/>
    </location>
</feature>
<proteinExistence type="predicted"/>
<evidence type="ECO:0008006" key="4">
    <source>
        <dbReference type="Google" id="ProtNLM"/>
    </source>
</evidence>
<dbReference type="EMBL" id="LT960614">
    <property type="protein sequence ID" value="SON57258.1"/>
    <property type="molecule type" value="Genomic_DNA"/>
</dbReference>
<dbReference type="Pfam" id="PF10029">
    <property type="entry name" value="DUF2271"/>
    <property type="match status" value="1"/>
</dbReference>
<keyword evidence="1" id="KW-0732">Signal</keyword>